<keyword evidence="6 7" id="KW-0472">Membrane</keyword>
<gene>
    <name evidence="7 8" type="primary">tatC</name>
    <name evidence="8" type="ORF">DY023_09855</name>
</gene>
<dbReference type="OrthoDB" id="9777044at2"/>
<dbReference type="PANTHER" id="PTHR30371:SF0">
    <property type="entry name" value="SEC-INDEPENDENT PROTEIN TRANSLOCASE PROTEIN TATC, CHLOROPLASTIC-RELATED"/>
    <property type="match status" value="1"/>
</dbReference>
<proteinExistence type="inferred from homology"/>
<dbReference type="EMBL" id="QUAB01000041">
    <property type="protein sequence ID" value="REJ05534.1"/>
    <property type="molecule type" value="Genomic_DNA"/>
</dbReference>
<keyword evidence="5 7" id="KW-0811">Translocation</keyword>
<dbReference type="Pfam" id="PF00902">
    <property type="entry name" value="TatC"/>
    <property type="match status" value="1"/>
</dbReference>
<feature type="transmembrane region" description="Helical" evidence="7">
    <location>
        <begin position="72"/>
        <end position="93"/>
    </location>
</feature>
<reference evidence="8 9" key="1">
    <citation type="submission" date="2018-08" db="EMBL/GenBank/DDBJ databases">
        <title>Isolation, diversity and antifungal activity of Actinobacteria from cow dung.</title>
        <authorList>
            <person name="Ling L."/>
        </authorList>
    </citation>
    <scope>NUCLEOTIDE SEQUENCE [LARGE SCALE GENOMIC DNA]</scope>
    <source>
        <strain evidence="8 9">NEAU-LLE</strain>
    </source>
</reference>
<comment type="function">
    <text evidence="7">Part of the twin-arginine translocation (Tat) system that transports large folded proteins containing a characteristic twin-arginine motif in their signal peptide across membranes. Together with TatB, TatC is part of a receptor directly interacting with Tat signal peptides.</text>
</comment>
<keyword evidence="4 7" id="KW-1133">Transmembrane helix</keyword>
<evidence type="ECO:0000256" key="5">
    <source>
        <dbReference type="ARBA" id="ARBA00023010"/>
    </source>
</evidence>
<keyword evidence="7" id="KW-1003">Cell membrane</keyword>
<keyword evidence="2 7" id="KW-0812">Transmembrane</keyword>
<dbReference type="NCBIfam" id="TIGR00945">
    <property type="entry name" value="tatC"/>
    <property type="match status" value="1"/>
</dbReference>
<dbReference type="GO" id="GO:0065002">
    <property type="term" value="P:intracellular protein transmembrane transport"/>
    <property type="evidence" value="ECO:0007669"/>
    <property type="project" value="TreeGrafter"/>
</dbReference>
<protein>
    <recommendedName>
        <fullName evidence="7">Sec-independent protein translocase protein TatC</fullName>
    </recommendedName>
</protein>
<keyword evidence="3 7" id="KW-0653">Protein transport</keyword>
<dbReference type="GO" id="GO:0043953">
    <property type="term" value="P:protein transport by the Tat complex"/>
    <property type="evidence" value="ECO:0007669"/>
    <property type="project" value="UniProtKB-UniRule"/>
</dbReference>
<dbReference type="Proteomes" id="UP000262172">
    <property type="component" value="Unassembled WGS sequence"/>
</dbReference>
<comment type="subunit">
    <text evidence="7">The Tat system comprises two distinct complexes: a TatABC complex, containing multiple copies of TatA, TatB and TatC subunits, and a separate TatA complex, containing only TatA subunits. Substrates initially bind to the TatABC complex, which probably triggers association of the separate TatA complex to form the active translocon.</text>
</comment>
<feature type="transmembrane region" description="Helical" evidence="7">
    <location>
        <begin position="190"/>
        <end position="208"/>
    </location>
</feature>
<dbReference type="PANTHER" id="PTHR30371">
    <property type="entry name" value="SEC-INDEPENDENT PROTEIN TRANSLOCASE PROTEIN TATC"/>
    <property type="match status" value="1"/>
</dbReference>
<feature type="transmembrane region" description="Helical" evidence="7">
    <location>
        <begin position="105"/>
        <end position="126"/>
    </location>
</feature>
<comment type="similarity">
    <text evidence="7">Belongs to the TatC family.</text>
</comment>
<dbReference type="HAMAP" id="MF_00902">
    <property type="entry name" value="TatC"/>
    <property type="match status" value="1"/>
</dbReference>
<sequence length="253" mass="27873">MSLGAHLRELRKRLTIAAITIVVAMIVAFFVTDPIIDFISRPIADLQNERGVNYVSLNFGTVTAAFDLRMRMAFAIGLTLAAPVWLWQIWAFIMPGLTRKEVKYTIGFVAAAIPLFFAGCYTAMIVSPHVIEMLVGFTPQTGTSFMSAREYYDFIFKLMIVVGISFVTPVFMIGLNMAGILTGKAIFKGWRWAILVAIVFSAIATPPADVVSMFLLAGILTVLYFAAGGLALIFDKRKRKRMIAMGLDPDLPA</sequence>
<keyword evidence="7" id="KW-0813">Transport</keyword>
<evidence type="ECO:0000256" key="1">
    <source>
        <dbReference type="ARBA" id="ARBA00004141"/>
    </source>
</evidence>
<evidence type="ECO:0000256" key="3">
    <source>
        <dbReference type="ARBA" id="ARBA00022927"/>
    </source>
</evidence>
<evidence type="ECO:0000256" key="7">
    <source>
        <dbReference type="HAMAP-Rule" id="MF_00902"/>
    </source>
</evidence>
<comment type="caution">
    <text evidence="8">The sequence shown here is derived from an EMBL/GenBank/DDBJ whole genome shotgun (WGS) entry which is preliminary data.</text>
</comment>
<dbReference type="AlphaFoldDB" id="A0A371NTA8"/>
<evidence type="ECO:0000256" key="2">
    <source>
        <dbReference type="ARBA" id="ARBA00022692"/>
    </source>
</evidence>
<evidence type="ECO:0000256" key="4">
    <source>
        <dbReference type="ARBA" id="ARBA00022989"/>
    </source>
</evidence>
<keyword evidence="9" id="KW-1185">Reference proteome</keyword>
<accession>A0A371NTA8</accession>
<dbReference type="InterPro" id="IPR002033">
    <property type="entry name" value="TatC"/>
</dbReference>
<feature type="transmembrane region" description="Helical" evidence="7">
    <location>
        <begin position="154"/>
        <end position="178"/>
    </location>
</feature>
<dbReference type="PRINTS" id="PR01840">
    <property type="entry name" value="TATCFAMILY"/>
</dbReference>
<comment type="subcellular location">
    <subcellularLocation>
        <location evidence="7">Cell membrane</location>
        <topology evidence="7">Multi-pass membrane protein</topology>
    </subcellularLocation>
    <subcellularLocation>
        <location evidence="1">Membrane</location>
        <topology evidence="1">Multi-pass membrane protein</topology>
    </subcellularLocation>
</comment>
<evidence type="ECO:0000256" key="6">
    <source>
        <dbReference type="ARBA" id="ARBA00023136"/>
    </source>
</evidence>
<dbReference type="RefSeq" id="WP_116242157.1">
    <property type="nucleotide sequence ID" value="NZ_QUAB01000041.1"/>
</dbReference>
<feature type="transmembrane region" description="Helical" evidence="7">
    <location>
        <begin position="214"/>
        <end position="234"/>
    </location>
</feature>
<dbReference type="GO" id="GO:0033281">
    <property type="term" value="C:TAT protein transport complex"/>
    <property type="evidence" value="ECO:0007669"/>
    <property type="project" value="UniProtKB-UniRule"/>
</dbReference>
<feature type="transmembrane region" description="Helical" evidence="7">
    <location>
        <begin position="12"/>
        <end position="31"/>
    </location>
</feature>
<dbReference type="GO" id="GO:0009977">
    <property type="term" value="F:proton motive force dependent protein transmembrane transporter activity"/>
    <property type="evidence" value="ECO:0007669"/>
    <property type="project" value="TreeGrafter"/>
</dbReference>
<organism evidence="8 9">
    <name type="scientific">Microbacterium bovistercoris</name>
    <dbReference type="NCBI Taxonomy" id="2293570"/>
    <lineage>
        <taxon>Bacteria</taxon>
        <taxon>Bacillati</taxon>
        <taxon>Actinomycetota</taxon>
        <taxon>Actinomycetes</taxon>
        <taxon>Micrococcales</taxon>
        <taxon>Microbacteriaceae</taxon>
        <taxon>Microbacterium</taxon>
    </lineage>
</organism>
<evidence type="ECO:0000313" key="8">
    <source>
        <dbReference type="EMBL" id="REJ05534.1"/>
    </source>
</evidence>
<name>A0A371NTA8_9MICO</name>
<evidence type="ECO:0000313" key="9">
    <source>
        <dbReference type="Proteomes" id="UP000262172"/>
    </source>
</evidence>